<dbReference type="AlphaFoldDB" id="A0A1I1EBG1"/>
<evidence type="ECO:0000256" key="1">
    <source>
        <dbReference type="ARBA" id="ARBA00022741"/>
    </source>
</evidence>
<dbReference type="InterPro" id="IPR000873">
    <property type="entry name" value="AMP-dep_synth/lig_dom"/>
</dbReference>
<sequence length="586" mass="65061">MTVVTRIFDLLTQYEARFAKPSMVAGKADGKWTNYSTADFISIVDNLSKGLVTEGIKKGDKIALMSANRPEWNFCDFAINQLGAAVVPLYPTLSDHDLAFIINDAAVRTIFLSNNDLYKKVKAALDANNLDIPIYAFDPVPGIPSWQELTTKGSQSAIDLTPYRDAVSADDLLTLIYTSGTTGNPKGVYLSHRNVLTNVSDCHHLLPSYFKKALSFLPLCHIFERMVVYLYFAKGVEIHYAESLDTIVADINDVKPDGFTTVPRLLEKVYDRIVSKGKELTGIKKQLFFWALNLGLSNKEPGKNSGWFNLRLSIARKLVFSKWQAALGGNIKLIVSGGAALQPRLARVFWAAGIPVLEGYGLTETSPVIAVNSLEKDGVKFGTVGKVLKSVTVKIAPDGEILCKGPSIFSGYYGNDTATAEAIDNDGFFHTGDIGELDDDGFLRITDRKKEMFKTAGGKYVAPQALENKYMESTLIAQVMVVGENLKFPAALIVPAFDQLENWCKLKGIPFGSKAEVVQRPEVIDKYQRELDRLNQGFGQWEKAKKFVLLPHEWTIDAGELTPKLSLKRKVIKQRYEKEIESIYQE</sequence>
<dbReference type="GO" id="GO:0005524">
    <property type="term" value="F:ATP binding"/>
    <property type="evidence" value="ECO:0007669"/>
    <property type="project" value="UniProtKB-KW"/>
</dbReference>
<organism evidence="4 5">
    <name type="scientific">Parapedobacter composti</name>
    <dbReference type="NCBI Taxonomy" id="623281"/>
    <lineage>
        <taxon>Bacteria</taxon>
        <taxon>Pseudomonadati</taxon>
        <taxon>Bacteroidota</taxon>
        <taxon>Sphingobacteriia</taxon>
        <taxon>Sphingobacteriales</taxon>
        <taxon>Sphingobacteriaceae</taxon>
        <taxon>Parapedobacter</taxon>
    </lineage>
</organism>
<dbReference type="RefSeq" id="WP_090970623.1">
    <property type="nucleotide sequence ID" value="NZ_FOLL01000001.1"/>
</dbReference>
<dbReference type="CDD" id="cd05907">
    <property type="entry name" value="VL_LC_FACS_like"/>
    <property type="match status" value="1"/>
</dbReference>
<gene>
    <name evidence="4" type="ORF">SAMN05421747_101470</name>
</gene>
<evidence type="ECO:0000313" key="4">
    <source>
        <dbReference type="EMBL" id="SFB84377.1"/>
    </source>
</evidence>
<dbReference type="Proteomes" id="UP000199577">
    <property type="component" value="Unassembled WGS sequence"/>
</dbReference>
<dbReference type="Gene3D" id="3.40.50.12780">
    <property type="entry name" value="N-terminal domain of ligase-like"/>
    <property type="match status" value="1"/>
</dbReference>
<dbReference type="SUPFAM" id="SSF56801">
    <property type="entry name" value="Acetyl-CoA synthetase-like"/>
    <property type="match status" value="1"/>
</dbReference>
<evidence type="ECO:0000259" key="3">
    <source>
        <dbReference type="Pfam" id="PF00501"/>
    </source>
</evidence>
<dbReference type="OrthoDB" id="9803968at2"/>
<protein>
    <submittedName>
        <fullName evidence="4">Long-chain acyl-CoA synthetase</fullName>
    </submittedName>
</protein>
<keyword evidence="5" id="KW-1185">Reference proteome</keyword>
<proteinExistence type="predicted"/>
<dbReference type="InterPro" id="IPR042099">
    <property type="entry name" value="ANL_N_sf"/>
</dbReference>
<dbReference type="GO" id="GO:0016020">
    <property type="term" value="C:membrane"/>
    <property type="evidence" value="ECO:0007669"/>
    <property type="project" value="TreeGrafter"/>
</dbReference>
<dbReference type="PANTHER" id="PTHR43272">
    <property type="entry name" value="LONG-CHAIN-FATTY-ACID--COA LIGASE"/>
    <property type="match status" value="1"/>
</dbReference>
<dbReference type="EMBL" id="FOLL01000001">
    <property type="protein sequence ID" value="SFB84377.1"/>
    <property type="molecule type" value="Genomic_DNA"/>
</dbReference>
<dbReference type="Pfam" id="PF00501">
    <property type="entry name" value="AMP-binding"/>
    <property type="match status" value="1"/>
</dbReference>
<reference evidence="4 5" key="1">
    <citation type="submission" date="2016-10" db="EMBL/GenBank/DDBJ databases">
        <authorList>
            <person name="de Groot N.N."/>
        </authorList>
    </citation>
    <scope>NUCLEOTIDE SEQUENCE [LARGE SCALE GENOMIC DNA]</scope>
    <source>
        <strain evidence="4 5">DSM 22900</strain>
    </source>
</reference>
<dbReference type="InterPro" id="IPR020845">
    <property type="entry name" value="AMP-binding_CS"/>
</dbReference>
<evidence type="ECO:0000313" key="5">
    <source>
        <dbReference type="Proteomes" id="UP000199577"/>
    </source>
</evidence>
<evidence type="ECO:0000256" key="2">
    <source>
        <dbReference type="ARBA" id="ARBA00022840"/>
    </source>
</evidence>
<dbReference type="STRING" id="623281.SAMN05421747_101470"/>
<dbReference type="GO" id="GO:0004467">
    <property type="term" value="F:long-chain fatty acid-CoA ligase activity"/>
    <property type="evidence" value="ECO:0007669"/>
    <property type="project" value="TreeGrafter"/>
</dbReference>
<feature type="domain" description="AMP-dependent synthetase/ligase" evidence="3">
    <location>
        <begin position="23"/>
        <end position="413"/>
    </location>
</feature>
<dbReference type="PANTHER" id="PTHR43272:SF33">
    <property type="entry name" value="AMP-BINDING DOMAIN-CONTAINING PROTEIN-RELATED"/>
    <property type="match status" value="1"/>
</dbReference>
<accession>A0A1I1EBG1</accession>
<dbReference type="PROSITE" id="PS00455">
    <property type="entry name" value="AMP_BINDING"/>
    <property type="match status" value="1"/>
</dbReference>
<dbReference type="Pfam" id="PF23562">
    <property type="entry name" value="AMP-binding_C_3"/>
    <property type="match status" value="1"/>
</dbReference>
<keyword evidence="2" id="KW-0067">ATP-binding</keyword>
<keyword evidence="1" id="KW-0547">Nucleotide-binding</keyword>
<name>A0A1I1EBG1_9SPHI</name>